<accession>A0A7R9HPY7</accession>
<evidence type="ECO:0000313" key="1">
    <source>
        <dbReference type="EMBL" id="CAD7430309.1"/>
    </source>
</evidence>
<sequence length="436" mass="46674">MASLVLTDSSQLTSDRQHLVKFICRDIMALRNLLQHHMTLMVTTIASSSFSSAYRLMTIKGSKKLHLALVYVALSRLFDDCVTSSCPHCFDIPRTTLVQRILYILAVTSALIVCSSAQFGYGNGCGPLFLDGTSYPRLIPIKYSSPLSSGILSAVYTTAVYPGFNSGQMYVPHCRRPPWSGHYAAGSAYSDLSPGDVIASSTANRDDSENVSSTADVSTSVNQDYFCCASVGTTHGYSDRGKVSAYYGNRYPSLSDKQALVYSAANSGDSDVASAADVNLSLGYSTHSDVPHYTYYSERYDPEQSAVAVSTSSTVNSYDSAVSFTSSADTGVGLNQISLPHVDGPSCDGYDDPGYVYPPSPKYEATVVTSAISSRDSAAASSEGGNFRYPPHGVYQGWGGYFDPGLSTSFAPYSASSNGISDLYSVYGDPNPYYGR</sequence>
<name>A0A7R9HPY7_9NEOP</name>
<proteinExistence type="predicted"/>
<dbReference type="EMBL" id="OB794444">
    <property type="protein sequence ID" value="CAD7430309.1"/>
    <property type="molecule type" value="Genomic_DNA"/>
</dbReference>
<dbReference type="AlphaFoldDB" id="A0A7R9HPY7"/>
<gene>
    <name evidence="1" type="ORF">TMSB3V08_LOCUS7068</name>
</gene>
<protein>
    <submittedName>
        <fullName evidence="1">Uncharacterized protein</fullName>
    </submittedName>
</protein>
<reference evidence="1" key="1">
    <citation type="submission" date="2020-11" db="EMBL/GenBank/DDBJ databases">
        <authorList>
            <person name="Tran Van P."/>
        </authorList>
    </citation>
    <scope>NUCLEOTIDE SEQUENCE</scope>
</reference>
<organism evidence="1">
    <name type="scientific">Timema monikensis</name>
    <dbReference type="NCBI Taxonomy" id="170555"/>
    <lineage>
        <taxon>Eukaryota</taxon>
        <taxon>Metazoa</taxon>
        <taxon>Ecdysozoa</taxon>
        <taxon>Arthropoda</taxon>
        <taxon>Hexapoda</taxon>
        <taxon>Insecta</taxon>
        <taxon>Pterygota</taxon>
        <taxon>Neoptera</taxon>
        <taxon>Polyneoptera</taxon>
        <taxon>Phasmatodea</taxon>
        <taxon>Timematodea</taxon>
        <taxon>Timematoidea</taxon>
        <taxon>Timematidae</taxon>
        <taxon>Timema</taxon>
    </lineage>
</organism>